<accession>G4TE83</accession>
<dbReference type="InParanoid" id="G4TE83"/>
<evidence type="ECO:0000313" key="2">
    <source>
        <dbReference type="EMBL" id="CCA69642.1"/>
    </source>
</evidence>
<protein>
    <submittedName>
        <fullName evidence="2">Uncharacterized protein</fullName>
    </submittedName>
</protein>
<dbReference type="Proteomes" id="UP000007148">
    <property type="component" value="Unassembled WGS sequence"/>
</dbReference>
<sequence length="121" mass="13763">MSSTSELPWKGGDDDDDDEVGELSRLNMRECFLRIDESVDDRRIVEDEASVEDEGVKELLSLRFESWEWRSDDSRDMLSRNVQRRRSVDRKKLGASEGFISSGRTDRAGRGNAGASMPFIS</sequence>
<proteinExistence type="predicted"/>
<gene>
    <name evidence="2" type="ORF">PIIN_03581</name>
</gene>
<feature type="region of interest" description="Disordered" evidence="1">
    <location>
        <begin position="98"/>
        <end position="121"/>
    </location>
</feature>
<dbReference type="EMBL" id="CAFZ01000059">
    <property type="protein sequence ID" value="CCA69642.1"/>
    <property type="molecule type" value="Genomic_DNA"/>
</dbReference>
<dbReference type="AlphaFoldDB" id="G4TE83"/>
<name>G4TE83_SERID</name>
<organism evidence="2 3">
    <name type="scientific">Serendipita indica (strain DSM 11827)</name>
    <name type="common">Root endophyte fungus</name>
    <name type="synonym">Piriformospora indica</name>
    <dbReference type="NCBI Taxonomy" id="1109443"/>
    <lineage>
        <taxon>Eukaryota</taxon>
        <taxon>Fungi</taxon>
        <taxon>Dikarya</taxon>
        <taxon>Basidiomycota</taxon>
        <taxon>Agaricomycotina</taxon>
        <taxon>Agaricomycetes</taxon>
        <taxon>Sebacinales</taxon>
        <taxon>Serendipitaceae</taxon>
        <taxon>Serendipita</taxon>
    </lineage>
</organism>
<evidence type="ECO:0000313" key="3">
    <source>
        <dbReference type="Proteomes" id="UP000007148"/>
    </source>
</evidence>
<feature type="region of interest" description="Disordered" evidence="1">
    <location>
        <begin position="1"/>
        <end position="21"/>
    </location>
</feature>
<evidence type="ECO:0000256" key="1">
    <source>
        <dbReference type="SAM" id="MobiDB-lite"/>
    </source>
</evidence>
<dbReference type="HOGENOM" id="CLU_2038938_0_0_1"/>
<comment type="caution">
    <text evidence="2">The sequence shown here is derived from an EMBL/GenBank/DDBJ whole genome shotgun (WGS) entry which is preliminary data.</text>
</comment>
<reference evidence="2 3" key="1">
    <citation type="journal article" date="2011" name="PLoS Pathog.">
        <title>Endophytic Life Strategies Decoded by Genome and Transcriptome Analyses of the Mutualistic Root Symbiont Piriformospora indica.</title>
        <authorList>
            <person name="Zuccaro A."/>
            <person name="Lahrmann U."/>
            <person name="Guldener U."/>
            <person name="Langen G."/>
            <person name="Pfiffi S."/>
            <person name="Biedenkopf D."/>
            <person name="Wong P."/>
            <person name="Samans B."/>
            <person name="Grimm C."/>
            <person name="Basiewicz M."/>
            <person name="Murat C."/>
            <person name="Martin F."/>
            <person name="Kogel K.H."/>
        </authorList>
    </citation>
    <scope>NUCLEOTIDE SEQUENCE [LARGE SCALE GENOMIC DNA]</scope>
    <source>
        <strain evidence="2 3">DSM 11827</strain>
    </source>
</reference>
<keyword evidence="3" id="KW-1185">Reference proteome</keyword>